<organism evidence="1">
    <name type="scientific">Tanacetum cinerariifolium</name>
    <name type="common">Dalmatian daisy</name>
    <name type="synonym">Chrysanthemum cinerariifolium</name>
    <dbReference type="NCBI Taxonomy" id="118510"/>
    <lineage>
        <taxon>Eukaryota</taxon>
        <taxon>Viridiplantae</taxon>
        <taxon>Streptophyta</taxon>
        <taxon>Embryophyta</taxon>
        <taxon>Tracheophyta</taxon>
        <taxon>Spermatophyta</taxon>
        <taxon>Magnoliopsida</taxon>
        <taxon>eudicotyledons</taxon>
        <taxon>Gunneridae</taxon>
        <taxon>Pentapetalae</taxon>
        <taxon>asterids</taxon>
        <taxon>campanulids</taxon>
        <taxon>Asterales</taxon>
        <taxon>Asteraceae</taxon>
        <taxon>Asteroideae</taxon>
        <taxon>Anthemideae</taxon>
        <taxon>Anthemidinae</taxon>
        <taxon>Tanacetum</taxon>
    </lineage>
</organism>
<gene>
    <name evidence="1" type="ORF">Tci_016455</name>
</gene>
<proteinExistence type="predicted"/>
<dbReference type="PANTHER" id="PTHR33067:SF9">
    <property type="entry name" value="RNA-DIRECTED DNA POLYMERASE"/>
    <property type="match status" value="1"/>
</dbReference>
<evidence type="ECO:0000313" key="1">
    <source>
        <dbReference type="EMBL" id="GEU44477.1"/>
    </source>
</evidence>
<dbReference type="AlphaFoldDB" id="A0A6L2K711"/>
<name>A0A6L2K711_TANCI</name>
<comment type="caution">
    <text evidence="1">The sequence shown here is derived from an EMBL/GenBank/DDBJ whole genome shotgun (WGS) entry which is preliminary data.</text>
</comment>
<dbReference type="Gene3D" id="2.40.70.10">
    <property type="entry name" value="Acid Proteases"/>
    <property type="match status" value="1"/>
</dbReference>
<sequence length="612" mass="69669">MGDENPIRTLGDYSKPTHEGYRNTIELPKRNNVMPLRSDTIRLESLFLKHGLLSRTYSKKSFIMALIFGSKSKSFMTMSILPQGKPSISRPVAISLPQYVPSTSDPHLIKLENQVQHLMEAHLAPKQPIQVNRITSLCEICSVPHDTQYCMENPEQAFADYTSSRTNKAGGKWYTFKPEKKNLGDTYNSSGKSHPNLRCSIKFKDDSKQQQSEMTNKIDTVLKAITDRMIGALPSDIVKNSKLNVNSTSPFLSARSHNSINTIKTCSNRYNENDQLKIKTLMVNKVGTPRSKEPEHTLEDEFKDLHLNLSGLEVLAYAPIYNAILDQVLCEPNPIIHFKKLALGLLEETDHVFRLADGTTTYLVGVVKYVEVHIGRLKLMEDFYVIDMKKDPETPLLVERGFLATASAMIDCKKANIAVGEGITTSVFEVKEIDLESKEVPYWTTLRRRESYGPRHSMNYIGISGIAQREAARMCTLETLHVFAFEKTLFSKTLCFVKTRWDLFINSDVFNVSNVNHFETYFKTSLLRSFFNHATKKTLTKFSNNQATYSPTNGLHALSPRMKRDPRCQERITHKDLESNHANEGHIFRLEYHLGQHSQHPPLRSENLGHHS</sequence>
<protein>
    <submittedName>
        <fullName evidence="1">MAK10-like protein</fullName>
    </submittedName>
</protein>
<dbReference type="InterPro" id="IPR021109">
    <property type="entry name" value="Peptidase_aspartic_dom_sf"/>
</dbReference>
<accession>A0A6L2K711</accession>
<dbReference type="PANTHER" id="PTHR33067">
    <property type="entry name" value="RNA-DIRECTED DNA POLYMERASE-RELATED"/>
    <property type="match status" value="1"/>
</dbReference>
<dbReference type="EMBL" id="BKCJ010001851">
    <property type="protein sequence ID" value="GEU44477.1"/>
    <property type="molecule type" value="Genomic_DNA"/>
</dbReference>
<reference evidence="1" key="1">
    <citation type="journal article" date="2019" name="Sci. Rep.">
        <title>Draft genome of Tanacetum cinerariifolium, the natural source of mosquito coil.</title>
        <authorList>
            <person name="Yamashiro T."/>
            <person name="Shiraishi A."/>
            <person name="Satake H."/>
            <person name="Nakayama K."/>
        </authorList>
    </citation>
    <scope>NUCLEOTIDE SEQUENCE</scope>
</reference>